<gene>
    <name evidence="1" type="ORF">QEG23_001174</name>
</gene>
<sequence>MDFSVPRNRPLAELLSQAGSEDLDVLADLITDYGKGRLALDSGIKALIVDRKAAGTLQSIADVLEKEICTFGGNTLMNTYRSSGVEYPELAKDVAKKLAGKIPEDADVYALEELALAGALGKYSPDDSTAEGAGETTPNSVIDKVVQQLVQNAGTAAGLASAGGVAGFASALGARAASFVAGPVAVGAAGYSLYEATGPAFRITVPAVLQIAKIRRKRIDADFQHYSERLKACL</sequence>
<evidence type="ECO:0000313" key="1">
    <source>
        <dbReference type="EMBL" id="EKT4091680.1"/>
    </source>
</evidence>
<evidence type="ECO:0008006" key="3">
    <source>
        <dbReference type="Google" id="ProtNLM"/>
    </source>
</evidence>
<dbReference type="EMBL" id="ABLOJW010000005">
    <property type="protein sequence ID" value="EKT4091680.1"/>
    <property type="molecule type" value="Genomic_DNA"/>
</dbReference>
<reference evidence="1" key="1">
    <citation type="submission" date="2022-07" db="EMBL/GenBank/DDBJ databases">
        <authorList>
            <consortium name="DAFM: The Division of Animal and Food Microbiology"/>
        </authorList>
    </citation>
    <scope>NUCLEOTIDE SEQUENCE</scope>
    <source>
        <strain evidence="1">19MO01SH01-2</strain>
    </source>
</reference>
<dbReference type="RefSeq" id="WP_162622080.1">
    <property type="nucleotide sequence ID" value="NZ_CP029773.1"/>
</dbReference>
<proteinExistence type="predicted"/>
<name>A0AAI9C059_STEMA</name>
<comment type="caution">
    <text evidence="1">The sequence shown here is derived from an EMBL/GenBank/DDBJ whole genome shotgun (WGS) entry which is preliminary data.</text>
</comment>
<evidence type="ECO:0000313" key="2">
    <source>
        <dbReference type="Proteomes" id="UP001218208"/>
    </source>
</evidence>
<accession>A0AAI9C059</accession>
<organism evidence="1 2">
    <name type="scientific">Stenotrophomonas maltophilia</name>
    <name type="common">Pseudomonas maltophilia</name>
    <name type="synonym">Xanthomonas maltophilia</name>
    <dbReference type="NCBI Taxonomy" id="40324"/>
    <lineage>
        <taxon>Bacteria</taxon>
        <taxon>Pseudomonadati</taxon>
        <taxon>Pseudomonadota</taxon>
        <taxon>Gammaproteobacteria</taxon>
        <taxon>Lysobacterales</taxon>
        <taxon>Lysobacteraceae</taxon>
        <taxon>Stenotrophomonas</taxon>
        <taxon>Stenotrophomonas maltophilia group</taxon>
    </lineage>
</organism>
<dbReference type="AlphaFoldDB" id="A0AAI9C059"/>
<protein>
    <recommendedName>
        <fullName evidence="3">DUF3944 domain-containing protein</fullName>
    </recommendedName>
</protein>
<dbReference type="Proteomes" id="UP001218208">
    <property type="component" value="Unassembled WGS sequence"/>
</dbReference>